<evidence type="ECO:0000256" key="1">
    <source>
        <dbReference type="SAM" id="SignalP"/>
    </source>
</evidence>
<keyword evidence="3" id="KW-1185">Reference proteome</keyword>
<sequence length="103" mass="10988">MRAKLVAVAVLAALLSSCATPESRLRSGLIDAGLSRPMASCMAQRMADRLSLLQMKRLGGLANLKDDRLSQISLERFLYDVRALKDPEILAVATTSAGICALG</sequence>
<accession>A0A5C6UL13</accession>
<comment type="caution">
    <text evidence="2">The sequence shown here is derived from an EMBL/GenBank/DDBJ whole genome shotgun (WGS) entry which is preliminary data.</text>
</comment>
<feature type="chain" id="PRO_5022723308" evidence="1">
    <location>
        <begin position="20"/>
        <end position="103"/>
    </location>
</feature>
<feature type="signal peptide" evidence="1">
    <location>
        <begin position="1"/>
        <end position="19"/>
    </location>
</feature>
<name>A0A5C6UL13_9SPHN</name>
<organism evidence="2 3">
    <name type="scientific">Flavisphingopyxis soli</name>
    <dbReference type="NCBI Taxonomy" id="2601267"/>
    <lineage>
        <taxon>Bacteria</taxon>
        <taxon>Pseudomonadati</taxon>
        <taxon>Pseudomonadota</taxon>
        <taxon>Alphaproteobacteria</taxon>
        <taxon>Sphingomonadales</taxon>
        <taxon>Sphingopyxidaceae</taxon>
        <taxon>Flavisphingopyxis</taxon>
    </lineage>
</organism>
<gene>
    <name evidence="2" type="ORF">FSZ31_03425</name>
</gene>
<protein>
    <submittedName>
        <fullName evidence="2">Uncharacterized protein</fullName>
    </submittedName>
</protein>
<evidence type="ECO:0000313" key="2">
    <source>
        <dbReference type="EMBL" id="TXC73793.1"/>
    </source>
</evidence>
<dbReference type="AlphaFoldDB" id="A0A5C6UL13"/>
<dbReference type="Proteomes" id="UP000321129">
    <property type="component" value="Unassembled WGS sequence"/>
</dbReference>
<reference evidence="2 3" key="1">
    <citation type="submission" date="2019-08" db="EMBL/GenBank/DDBJ databases">
        <title>Sphingorhabdus soil sp. nov., isolated from arctic soil.</title>
        <authorList>
            <person name="Liu Y."/>
        </authorList>
    </citation>
    <scope>NUCLEOTIDE SEQUENCE [LARGE SCALE GENOMIC DNA]</scope>
    <source>
        <strain evidence="2 3">D-2Q-5-6</strain>
    </source>
</reference>
<dbReference type="OrthoDB" id="7409816at2"/>
<dbReference type="RefSeq" id="WP_147121630.1">
    <property type="nucleotide sequence ID" value="NZ_VOPY01000001.1"/>
</dbReference>
<dbReference type="PROSITE" id="PS51257">
    <property type="entry name" value="PROKAR_LIPOPROTEIN"/>
    <property type="match status" value="1"/>
</dbReference>
<evidence type="ECO:0000313" key="3">
    <source>
        <dbReference type="Proteomes" id="UP000321129"/>
    </source>
</evidence>
<keyword evidence="1" id="KW-0732">Signal</keyword>
<proteinExistence type="predicted"/>
<dbReference type="EMBL" id="VOPY01000001">
    <property type="protein sequence ID" value="TXC73793.1"/>
    <property type="molecule type" value="Genomic_DNA"/>
</dbReference>